<accession>A0ABP3WWI8</accession>
<feature type="chain" id="PRO_5045904139" description="Ice-binding protein C-terminal domain-containing protein" evidence="1">
    <location>
        <begin position="21"/>
        <end position="285"/>
    </location>
</feature>
<dbReference type="NCBIfam" id="TIGR02595">
    <property type="entry name" value="PEP_CTERM"/>
    <property type="match status" value="1"/>
</dbReference>
<feature type="domain" description="Ice-binding protein C-terminal" evidence="2">
    <location>
        <begin position="261"/>
        <end position="282"/>
    </location>
</feature>
<gene>
    <name evidence="3" type="ORF">GCM10009114_24960</name>
</gene>
<evidence type="ECO:0000256" key="1">
    <source>
        <dbReference type="SAM" id="SignalP"/>
    </source>
</evidence>
<protein>
    <recommendedName>
        <fullName evidence="2">Ice-binding protein C-terminal domain-containing protein</fullName>
    </recommendedName>
</protein>
<keyword evidence="4" id="KW-1185">Reference proteome</keyword>
<dbReference type="EMBL" id="BAAAFD010000007">
    <property type="protein sequence ID" value="GAA0857803.1"/>
    <property type="molecule type" value="Genomic_DNA"/>
</dbReference>
<comment type="caution">
    <text evidence="3">The sequence shown here is derived from an EMBL/GenBank/DDBJ whole genome shotgun (WGS) entry which is preliminary data.</text>
</comment>
<dbReference type="RefSeq" id="WP_343860458.1">
    <property type="nucleotide sequence ID" value="NZ_BAAAFD010000007.1"/>
</dbReference>
<keyword evidence="1" id="KW-0732">Signal</keyword>
<evidence type="ECO:0000259" key="2">
    <source>
        <dbReference type="Pfam" id="PF07589"/>
    </source>
</evidence>
<proteinExistence type="predicted"/>
<name>A0ABP3WWI8_9ALTE</name>
<evidence type="ECO:0000313" key="4">
    <source>
        <dbReference type="Proteomes" id="UP001500359"/>
    </source>
</evidence>
<dbReference type="Proteomes" id="UP001500359">
    <property type="component" value="Unassembled WGS sequence"/>
</dbReference>
<evidence type="ECO:0000313" key="3">
    <source>
        <dbReference type="EMBL" id="GAA0857803.1"/>
    </source>
</evidence>
<feature type="signal peptide" evidence="1">
    <location>
        <begin position="1"/>
        <end position="20"/>
    </location>
</feature>
<dbReference type="NCBIfam" id="NF041927">
    <property type="entry name" value="Xrt_dep_XDP1"/>
    <property type="match status" value="1"/>
</dbReference>
<dbReference type="InterPro" id="IPR013424">
    <property type="entry name" value="Ice-binding_C"/>
</dbReference>
<dbReference type="InterPro" id="IPR049672">
    <property type="entry name" value="Xrt_dep_XDP1"/>
</dbReference>
<reference evidence="4" key="1">
    <citation type="journal article" date="2019" name="Int. J. Syst. Evol. Microbiol.">
        <title>The Global Catalogue of Microorganisms (GCM) 10K type strain sequencing project: providing services to taxonomists for standard genome sequencing and annotation.</title>
        <authorList>
            <consortium name="The Broad Institute Genomics Platform"/>
            <consortium name="The Broad Institute Genome Sequencing Center for Infectious Disease"/>
            <person name="Wu L."/>
            <person name="Ma J."/>
        </authorList>
    </citation>
    <scope>NUCLEOTIDE SEQUENCE [LARGE SCALE GENOMIC DNA]</scope>
    <source>
        <strain evidence="4">JCM 15896</strain>
    </source>
</reference>
<sequence length="285" mass="30592">MIKKALTGIFALAVAGYANSSTTVYETHHFNFSSSHASRNVQTDVDNPYGFVSFTSSTGIKVTATALSSTGYTGTCDSGLECLPGNDSTDDDPYIQNAYIKQYNGNGLGAVNFDEADDVPNHAVDNKGNASNELDYDMVLFEFDTAVELVGVKNGWLGSRDDNNTANDNDTDISILGLNGPFTGSGNLKWSDLMSHGWGYHQDKFDIGLNTRATIAPGFESKYWLVGAYNSVFSGGINADNDWDAVKISKLITRTSSPQGQIPEPATFALMLAGVAAIFRRKLSA</sequence>
<organism evidence="3 4">
    <name type="scientific">Aliiglaciecola litoralis</name>
    <dbReference type="NCBI Taxonomy" id="582857"/>
    <lineage>
        <taxon>Bacteria</taxon>
        <taxon>Pseudomonadati</taxon>
        <taxon>Pseudomonadota</taxon>
        <taxon>Gammaproteobacteria</taxon>
        <taxon>Alteromonadales</taxon>
        <taxon>Alteromonadaceae</taxon>
        <taxon>Aliiglaciecola</taxon>
    </lineage>
</organism>
<dbReference type="Pfam" id="PF07589">
    <property type="entry name" value="PEP-CTERM"/>
    <property type="match status" value="1"/>
</dbReference>